<keyword evidence="3 7" id="KW-0963">Cytoplasm</keyword>
<evidence type="ECO:0000256" key="7">
    <source>
        <dbReference type="HAMAP-Rule" id="MF_00060"/>
    </source>
</evidence>
<comment type="subcellular location">
    <subcellularLocation>
        <location evidence="7">Cytoplasm</location>
    </subcellularLocation>
</comment>
<gene>
    <name evidence="7 9" type="primary">surE</name>
    <name evidence="9" type="ORF">SHI21_20295</name>
</gene>
<proteinExistence type="inferred from homology"/>
<dbReference type="NCBIfam" id="TIGR00087">
    <property type="entry name" value="surE"/>
    <property type="match status" value="1"/>
</dbReference>
<evidence type="ECO:0000256" key="4">
    <source>
        <dbReference type="ARBA" id="ARBA00022723"/>
    </source>
</evidence>
<feature type="binding site" evidence="7">
    <location>
        <position position="9"/>
    </location>
    <ligand>
        <name>a divalent metal cation</name>
        <dbReference type="ChEBI" id="CHEBI:60240"/>
    </ligand>
</feature>
<dbReference type="InterPro" id="IPR002828">
    <property type="entry name" value="SurE-like_Pase/nucleotidase"/>
</dbReference>
<dbReference type="PANTHER" id="PTHR30457">
    <property type="entry name" value="5'-NUCLEOTIDASE SURE"/>
    <property type="match status" value="1"/>
</dbReference>
<sequence>MMNIVLTNDDGVHAPGINILRESLADIANVIVVAPLTERSTTGHTLTLDTTVRLQEISENIYGCNGFPADCSLMAIGHLFKNPQSKYYGQKIDMVISGINRGANLGQDVYYSGTVAAAREAAFHGIPSIAVSSCMDFLNTENKDLYYYSASNFIKTLVQSNISKVIPQMSLLNINVPWCKEAEILGTRVTKTGLRKYSEEIEERIDFRGRKYYWIGGIYKGYEDFSDSDCQAIEDKMISVAPVKLCDYGRSQMEMMETVKGFLEDVLPRKS</sequence>
<dbReference type="PANTHER" id="PTHR30457:SF12">
    <property type="entry name" value="5'_3'-NUCLEOTIDASE SURE"/>
    <property type="match status" value="1"/>
</dbReference>
<feature type="domain" description="Survival protein SurE-like phosphatase/nucleotidase" evidence="8">
    <location>
        <begin position="4"/>
        <end position="198"/>
    </location>
</feature>
<comment type="similarity">
    <text evidence="2 7">Belongs to the SurE nucleotidase family.</text>
</comment>
<comment type="function">
    <text evidence="7">Nucleotidase that shows phosphatase activity on nucleoside 5'-monophosphates.</text>
</comment>
<comment type="catalytic activity">
    <reaction evidence="1 7">
        <text>a ribonucleoside 5'-phosphate + H2O = a ribonucleoside + phosphate</text>
        <dbReference type="Rhea" id="RHEA:12484"/>
        <dbReference type="ChEBI" id="CHEBI:15377"/>
        <dbReference type="ChEBI" id="CHEBI:18254"/>
        <dbReference type="ChEBI" id="CHEBI:43474"/>
        <dbReference type="ChEBI" id="CHEBI:58043"/>
        <dbReference type="EC" id="3.1.3.5"/>
    </reaction>
</comment>
<accession>A0ABU5W238</accession>
<dbReference type="RefSeq" id="WP_323579066.1">
    <property type="nucleotide sequence ID" value="NZ_JAYGJQ010000003.1"/>
</dbReference>
<keyword evidence="10" id="KW-1185">Reference proteome</keyword>
<dbReference type="NCBIfam" id="NF001490">
    <property type="entry name" value="PRK00346.1-4"/>
    <property type="match status" value="1"/>
</dbReference>
<feature type="binding site" evidence="7">
    <location>
        <position position="10"/>
    </location>
    <ligand>
        <name>a divalent metal cation</name>
        <dbReference type="ChEBI" id="CHEBI:60240"/>
    </ligand>
</feature>
<dbReference type="GO" id="GO:0008254">
    <property type="term" value="F:3'-nucleotidase activity"/>
    <property type="evidence" value="ECO:0007669"/>
    <property type="project" value="UniProtKB-EC"/>
</dbReference>
<keyword evidence="5 7" id="KW-0547">Nucleotide-binding</keyword>
<feature type="binding site" evidence="7">
    <location>
        <position position="40"/>
    </location>
    <ligand>
        <name>a divalent metal cation</name>
        <dbReference type="ChEBI" id="CHEBI:60240"/>
    </ligand>
</feature>
<keyword evidence="4 7" id="KW-0479">Metal-binding</keyword>
<comment type="caution">
    <text evidence="9">The sequence shown here is derived from an EMBL/GenBank/DDBJ whole genome shotgun (WGS) entry which is preliminary data.</text>
</comment>
<dbReference type="InterPro" id="IPR036523">
    <property type="entry name" value="SurE-like_sf"/>
</dbReference>
<organism evidence="9 10">
    <name type="scientific">Bacteriovorax antarcticus</name>
    <dbReference type="NCBI Taxonomy" id="3088717"/>
    <lineage>
        <taxon>Bacteria</taxon>
        <taxon>Pseudomonadati</taxon>
        <taxon>Bdellovibrionota</taxon>
        <taxon>Bacteriovoracia</taxon>
        <taxon>Bacteriovoracales</taxon>
        <taxon>Bacteriovoracaceae</taxon>
        <taxon>Bacteriovorax</taxon>
    </lineage>
</organism>
<evidence type="ECO:0000256" key="5">
    <source>
        <dbReference type="ARBA" id="ARBA00022741"/>
    </source>
</evidence>
<dbReference type="SUPFAM" id="SSF64167">
    <property type="entry name" value="SurE-like"/>
    <property type="match status" value="1"/>
</dbReference>
<dbReference type="InterPro" id="IPR030048">
    <property type="entry name" value="SurE"/>
</dbReference>
<feature type="binding site" evidence="7">
    <location>
        <position position="100"/>
    </location>
    <ligand>
        <name>a divalent metal cation</name>
        <dbReference type="ChEBI" id="CHEBI:60240"/>
    </ligand>
</feature>
<dbReference type="Proteomes" id="UP001302274">
    <property type="component" value="Unassembled WGS sequence"/>
</dbReference>
<evidence type="ECO:0000313" key="10">
    <source>
        <dbReference type="Proteomes" id="UP001302274"/>
    </source>
</evidence>
<reference evidence="9 10" key="1">
    <citation type="submission" date="2023-11" db="EMBL/GenBank/DDBJ databases">
        <title>A Novel Polar Bacteriovorax (B. antarcticus) Isolated from the Biocrust in Antarctica.</title>
        <authorList>
            <person name="Mun W."/>
            <person name="Choi S.Y."/>
            <person name="Mitchell R.J."/>
        </authorList>
    </citation>
    <scope>NUCLEOTIDE SEQUENCE [LARGE SCALE GENOMIC DNA]</scope>
    <source>
        <strain evidence="9 10">PP10</strain>
    </source>
</reference>
<evidence type="ECO:0000313" key="9">
    <source>
        <dbReference type="EMBL" id="MEA9358589.1"/>
    </source>
</evidence>
<evidence type="ECO:0000256" key="1">
    <source>
        <dbReference type="ARBA" id="ARBA00000815"/>
    </source>
</evidence>
<evidence type="ECO:0000256" key="6">
    <source>
        <dbReference type="ARBA" id="ARBA00022801"/>
    </source>
</evidence>
<dbReference type="EMBL" id="JAYGJQ010000003">
    <property type="protein sequence ID" value="MEA9358589.1"/>
    <property type="molecule type" value="Genomic_DNA"/>
</dbReference>
<evidence type="ECO:0000256" key="3">
    <source>
        <dbReference type="ARBA" id="ARBA00022490"/>
    </source>
</evidence>
<dbReference type="HAMAP" id="MF_00060">
    <property type="entry name" value="SurE"/>
    <property type="match status" value="1"/>
</dbReference>
<comment type="cofactor">
    <cofactor evidence="7">
        <name>a divalent metal cation</name>
        <dbReference type="ChEBI" id="CHEBI:60240"/>
    </cofactor>
    <text evidence="7">Binds 1 divalent metal cation per subunit.</text>
</comment>
<evidence type="ECO:0000256" key="2">
    <source>
        <dbReference type="ARBA" id="ARBA00011062"/>
    </source>
</evidence>
<protein>
    <recommendedName>
        <fullName evidence="7">5'-nucleotidase SurE</fullName>
        <ecNumber evidence="7">3.1.3.5</ecNumber>
    </recommendedName>
    <alternativeName>
        <fullName evidence="7">Nucleoside 5'-monophosphate phosphohydrolase</fullName>
    </alternativeName>
</protein>
<dbReference type="EC" id="3.1.3.5" evidence="7"/>
<dbReference type="Gene3D" id="3.40.1210.10">
    <property type="entry name" value="Survival protein SurE-like phosphatase/nucleotidase"/>
    <property type="match status" value="1"/>
</dbReference>
<dbReference type="Pfam" id="PF01975">
    <property type="entry name" value="SurE"/>
    <property type="match status" value="1"/>
</dbReference>
<keyword evidence="6 7" id="KW-0378">Hydrolase</keyword>
<evidence type="ECO:0000259" key="8">
    <source>
        <dbReference type="Pfam" id="PF01975"/>
    </source>
</evidence>
<name>A0ABU5W238_9BACT</name>